<dbReference type="InterPro" id="IPR018490">
    <property type="entry name" value="cNMP-bd_dom_sf"/>
</dbReference>
<sequence length="801" mass="90207">MTSVQERLVALVSSKPEARRVVDIELALPWLRKKSELLQSLEKDTLKDVVRNCGYQRAEKDDVIIQQGDRGNCFYIMLTGRTSVYIDTIRTDEEPSPESSAPSKENKHSPVKRSTSTAATEKNHANEKKEIKTNGDKKDKKGSLDRTAFGKFIMCFEAGQSFGEIALISDNCVRNATIVSDTVTDLLVIHRDLFNSYIRASQVQEYEEKQQFVQRCSLFHGWNAKFRSLLEMSLRKEVHPFGSVIVQQGAPVTGLVFILRGQAKIAMDPSRHVQQYRQLMTKSRSVVPASPRKHDPESDVNGKVHHTRSKTPVTSAQIGVRRKLGYAAAERRLMTKTIDICCIEKDEIIGDVEMVLDLETNTETVISTATTTVLVLNTKNYERLVTKKHPFTVTRLTQWAYNKVSTRSLSSKGMCIQLFRDLEEELQERLPRPAPSAKRVEILKEQELVMNQLVDLFVQGKAPLIQPCVPNSLFYKKRSAQKNKILMENPYAQLRTLKHIETFGRIRRKVPRSIQQLKNNIEAERELLKDGRRELAENQEAKSLNSGSHHIRSRSAITGSMLRITECGPEEDRFGVTSAQLDSADRLDRKAVAEIYQELEQVNRETQEMRMRLICSASARQEKRQAAKALGARGRAKSAATQLVEHTIESNQQKFSDDEVDQAGSDNDCFDWETSETNLRDLESRVASFCRSVTPSRGQLTSRPASDVGASVSASRPGSGHVSDGLVITEMRRFEIDDPASVPLPGGVVYVHKKPCKFPGVICTNPAVHKHVRRFILSREPRAAWVGMTPPATGMDPSFYT</sequence>
<dbReference type="InterPro" id="IPR000595">
    <property type="entry name" value="cNMP-bd_dom"/>
</dbReference>
<evidence type="ECO:0000259" key="3">
    <source>
        <dbReference type="PROSITE" id="PS50042"/>
    </source>
</evidence>
<accession>A0AAE1A9G2</accession>
<feature type="domain" description="Cyclic nucleotide-binding" evidence="3">
    <location>
        <begin position="218"/>
        <end position="265"/>
    </location>
</feature>
<gene>
    <name evidence="4" type="ORF">RRG08_033702</name>
</gene>
<feature type="domain" description="Cyclic nucleotide-binding" evidence="3">
    <location>
        <begin position="37"/>
        <end position="215"/>
    </location>
</feature>
<protein>
    <recommendedName>
        <fullName evidence="3">Cyclic nucleotide-binding domain-containing protein</fullName>
    </recommendedName>
</protein>
<reference evidence="4" key="1">
    <citation type="journal article" date="2023" name="G3 (Bethesda)">
        <title>A reference genome for the long-term kleptoplast-retaining sea slug Elysia crispata morphotype clarki.</title>
        <authorList>
            <person name="Eastman K.E."/>
            <person name="Pendleton A.L."/>
            <person name="Shaikh M.A."/>
            <person name="Suttiyut T."/>
            <person name="Ogas R."/>
            <person name="Tomko P."/>
            <person name="Gavelis G."/>
            <person name="Widhalm J.R."/>
            <person name="Wisecaver J.H."/>
        </authorList>
    </citation>
    <scope>NUCLEOTIDE SEQUENCE</scope>
    <source>
        <strain evidence="4">ECLA1</strain>
    </source>
</reference>
<dbReference type="SUPFAM" id="SSF51206">
    <property type="entry name" value="cAMP-binding domain-like"/>
    <property type="match status" value="2"/>
</dbReference>
<comment type="caution">
    <text evidence="4">The sequence shown here is derived from an EMBL/GenBank/DDBJ whole genome shotgun (WGS) entry which is preliminary data.</text>
</comment>
<keyword evidence="5" id="KW-1185">Reference proteome</keyword>
<dbReference type="PROSITE" id="PS00888">
    <property type="entry name" value="CNMP_BINDING_1"/>
    <property type="match status" value="1"/>
</dbReference>
<proteinExistence type="predicted"/>
<evidence type="ECO:0000256" key="2">
    <source>
        <dbReference type="SAM" id="MobiDB-lite"/>
    </source>
</evidence>
<feature type="compositionally biased region" description="Basic and acidic residues" evidence="2">
    <location>
        <begin position="292"/>
        <end position="302"/>
    </location>
</feature>
<name>A0AAE1A9G2_9GAST</name>
<keyword evidence="1" id="KW-0175">Coiled coil</keyword>
<feature type="compositionally biased region" description="Polar residues" evidence="2">
    <location>
        <begin position="695"/>
        <end position="704"/>
    </location>
</feature>
<evidence type="ECO:0000313" key="5">
    <source>
        <dbReference type="Proteomes" id="UP001283361"/>
    </source>
</evidence>
<feature type="region of interest" description="Disordered" evidence="2">
    <location>
        <begin position="91"/>
        <end position="142"/>
    </location>
</feature>
<dbReference type="Proteomes" id="UP001283361">
    <property type="component" value="Unassembled WGS sequence"/>
</dbReference>
<dbReference type="AlphaFoldDB" id="A0AAE1A9G2"/>
<dbReference type="InterPro" id="IPR018488">
    <property type="entry name" value="cNMP-bd_CS"/>
</dbReference>
<evidence type="ECO:0000313" key="4">
    <source>
        <dbReference type="EMBL" id="KAK3783445.1"/>
    </source>
</evidence>
<evidence type="ECO:0000256" key="1">
    <source>
        <dbReference type="SAM" id="Coils"/>
    </source>
</evidence>
<feature type="region of interest" description="Disordered" evidence="2">
    <location>
        <begin position="695"/>
        <end position="723"/>
    </location>
</feature>
<dbReference type="EMBL" id="JAWDGP010002410">
    <property type="protein sequence ID" value="KAK3783445.1"/>
    <property type="molecule type" value="Genomic_DNA"/>
</dbReference>
<dbReference type="CDD" id="cd00038">
    <property type="entry name" value="CAP_ED"/>
    <property type="match status" value="1"/>
</dbReference>
<feature type="coiled-coil region" evidence="1">
    <location>
        <begin position="514"/>
        <end position="541"/>
    </location>
</feature>
<dbReference type="PANTHER" id="PTHR23011">
    <property type="entry name" value="CYCLIC NUCLEOTIDE-BINDING DOMAIN CONTAINING PROTEIN"/>
    <property type="match status" value="1"/>
</dbReference>
<feature type="compositionally biased region" description="Basic and acidic residues" evidence="2">
    <location>
        <begin position="121"/>
        <end position="142"/>
    </location>
</feature>
<dbReference type="PROSITE" id="PS50042">
    <property type="entry name" value="CNMP_BINDING_3"/>
    <property type="match status" value="2"/>
</dbReference>
<dbReference type="Gene3D" id="2.60.120.10">
    <property type="entry name" value="Jelly Rolls"/>
    <property type="match status" value="2"/>
</dbReference>
<dbReference type="PANTHER" id="PTHR23011:SF28">
    <property type="entry name" value="CYCLIC NUCLEOTIDE-BINDING DOMAIN CONTAINING PROTEIN"/>
    <property type="match status" value="1"/>
</dbReference>
<organism evidence="4 5">
    <name type="scientific">Elysia crispata</name>
    <name type="common">lettuce slug</name>
    <dbReference type="NCBI Taxonomy" id="231223"/>
    <lineage>
        <taxon>Eukaryota</taxon>
        <taxon>Metazoa</taxon>
        <taxon>Spiralia</taxon>
        <taxon>Lophotrochozoa</taxon>
        <taxon>Mollusca</taxon>
        <taxon>Gastropoda</taxon>
        <taxon>Heterobranchia</taxon>
        <taxon>Euthyneura</taxon>
        <taxon>Panpulmonata</taxon>
        <taxon>Sacoglossa</taxon>
        <taxon>Placobranchoidea</taxon>
        <taxon>Plakobranchidae</taxon>
        <taxon>Elysia</taxon>
    </lineage>
</organism>
<feature type="region of interest" description="Disordered" evidence="2">
    <location>
        <begin position="284"/>
        <end position="312"/>
    </location>
</feature>
<dbReference type="InterPro" id="IPR014710">
    <property type="entry name" value="RmlC-like_jellyroll"/>
</dbReference>